<sequence>MSESVVKDVNRLVRSIKEKLDAEQKSNDVGLKVENKRVKEGE</sequence>
<comment type="caution">
    <text evidence="1">The sequence shown here is derived from an EMBL/GenBank/DDBJ whole genome shotgun (WGS) entry which is preliminary data.</text>
</comment>
<feature type="non-terminal residue" evidence="1">
    <location>
        <position position="42"/>
    </location>
</feature>
<evidence type="ECO:0000313" key="2">
    <source>
        <dbReference type="Proteomes" id="UP001151760"/>
    </source>
</evidence>
<evidence type="ECO:0000313" key="1">
    <source>
        <dbReference type="EMBL" id="GJS74039.1"/>
    </source>
</evidence>
<dbReference type="EMBL" id="BQNB010010201">
    <property type="protein sequence ID" value="GJS74039.1"/>
    <property type="molecule type" value="Genomic_DNA"/>
</dbReference>
<name>A0ABQ4Y8M8_9ASTR</name>
<dbReference type="Proteomes" id="UP001151760">
    <property type="component" value="Unassembled WGS sequence"/>
</dbReference>
<accession>A0ABQ4Y8M8</accession>
<proteinExistence type="predicted"/>
<gene>
    <name evidence="1" type="ORF">Tco_0706880</name>
</gene>
<protein>
    <submittedName>
        <fullName evidence="1">Uncharacterized protein</fullName>
    </submittedName>
</protein>
<keyword evidence="2" id="KW-1185">Reference proteome</keyword>
<reference evidence="1" key="2">
    <citation type="submission" date="2022-01" db="EMBL/GenBank/DDBJ databases">
        <authorList>
            <person name="Yamashiro T."/>
            <person name="Shiraishi A."/>
            <person name="Satake H."/>
            <person name="Nakayama K."/>
        </authorList>
    </citation>
    <scope>NUCLEOTIDE SEQUENCE</scope>
</reference>
<reference evidence="1" key="1">
    <citation type="journal article" date="2022" name="Int. J. Mol. Sci.">
        <title>Draft Genome of Tanacetum Coccineum: Genomic Comparison of Closely Related Tanacetum-Family Plants.</title>
        <authorList>
            <person name="Yamashiro T."/>
            <person name="Shiraishi A."/>
            <person name="Nakayama K."/>
            <person name="Satake H."/>
        </authorList>
    </citation>
    <scope>NUCLEOTIDE SEQUENCE</scope>
</reference>
<organism evidence="1 2">
    <name type="scientific">Tanacetum coccineum</name>
    <dbReference type="NCBI Taxonomy" id="301880"/>
    <lineage>
        <taxon>Eukaryota</taxon>
        <taxon>Viridiplantae</taxon>
        <taxon>Streptophyta</taxon>
        <taxon>Embryophyta</taxon>
        <taxon>Tracheophyta</taxon>
        <taxon>Spermatophyta</taxon>
        <taxon>Magnoliopsida</taxon>
        <taxon>eudicotyledons</taxon>
        <taxon>Gunneridae</taxon>
        <taxon>Pentapetalae</taxon>
        <taxon>asterids</taxon>
        <taxon>campanulids</taxon>
        <taxon>Asterales</taxon>
        <taxon>Asteraceae</taxon>
        <taxon>Asteroideae</taxon>
        <taxon>Anthemideae</taxon>
        <taxon>Anthemidinae</taxon>
        <taxon>Tanacetum</taxon>
    </lineage>
</organism>